<dbReference type="EMBL" id="QTKU01000001">
    <property type="protein sequence ID" value="MBS8259752.1"/>
    <property type="molecule type" value="Genomic_DNA"/>
</dbReference>
<protein>
    <submittedName>
        <fullName evidence="1">Uncharacterized protein</fullName>
    </submittedName>
</protein>
<name>A0A944CC76_9HYPH</name>
<gene>
    <name evidence="1" type="ORF">DYI23_05925</name>
</gene>
<organism evidence="1 2">
    <name type="scientific">Roseibium polysiphoniae</name>
    <dbReference type="NCBI Taxonomy" id="2571221"/>
    <lineage>
        <taxon>Bacteria</taxon>
        <taxon>Pseudomonadati</taxon>
        <taxon>Pseudomonadota</taxon>
        <taxon>Alphaproteobacteria</taxon>
        <taxon>Hyphomicrobiales</taxon>
        <taxon>Stappiaceae</taxon>
        <taxon>Roseibium</taxon>
    </lineage>
</organism>
<reference evidence="1" key="2">
    <citation type="journal article" date="2021" name="Microorganisms">
        <title>Bacterial Dimethylsulfoniopropionate Biosynthesis in the East China Sea.</title>
        <authorList>
            <person name="Liu J."/>
            <person name="Zhang Y."/>
            <person name="Liu J."/>
            <person name="Zhong H."/>
            <person name="Williams B.T."/>
            <person name="Zheng Y."/>
            <person name="Curson A.R.J."/>
            <person name="Sun C."/>
            <person name="Sun H."/>
            <person name="Song D."/>
            <person name="Wagner Mackenzie B."/>
            <person name="Bermejo Martinez A."/>
            <person name="Todd J.D."/>
            <person name="Zhang X.H."/>
        </authorList>
    </citation>
    <scope>NUCLEOTIDE SEQUENCE</scope>
    <source>
        <strain evidence="1">AESS21</strain>
    </source>
</reference>
<comment type="caution">
    <text evidence="1">The sequence shown here is derived from an EMBL/GenBank/DDBJ whole genome shotgun (WGS) entry which is preliminary data.</text>
</comment>
<accession>A0A944CC76</accession>
<evidence type="ECO:0000313" key="1">
    <source>
        <dbReference type="EMBL" id="MBS8259752.1"/>
    </source>
</evidence>
<evidence type="ECO:0000313" key="2">
    <source>
        <dbReference type="Proteomes" id="UP000705379"/>
    </source>
</evidence>
<sequence>MKDIALSRGTLDAAREIYKNEAELSARQRLAETLLDSTQSGTDPIVRDLICLQLFGHNNPETLQDNQIELFLIATDLVVSFAKFSKEYPS</sequence>
<proteinExistence type="predicted"/>
<dbReference type="Proteomes" id="UP000705379">
    <property type="component" value="Unassembled WGS sequence"/>
</dbReference>
<dbReference type="AlphaFoldDB" id="A0A944CC76"/>
<dbReference type="RefSeq" id="WP_213215323.1">
    <property type="nucleotide sequence ID" value="NZ_QTKU01000001.1"/>
</dbReference>
<reference evidence="1" key="1">
    <citation type="submission" date="2018-08" db="EMBL/GenBank/DDBJ databases">
        <authorList>
            <person name="Jin W."/>
            <person name="Wang H."/>
            <person name="Yang Y."/>
            <person name="Li M."/>
            <person name="Liu J."/>
        </authorList>
    </citation>
    <scope>NUCLEOTIDE SEQUENCE</scope>
    <source>
        <strain evidence="1">AESS21</strain>
    </source>
</reference>